<protein>
    <submittedName>
        <fullName evidence="2">Uncharacterized protein</fullName>
    </submittedName>
</protein>
<dbReference type="RefSeq" id="WP_317792702.1">
    <property type="nucleotide sequence ID" value="NZ_AP028461.1"/>
</dbReference>
<keyword evidence="3" id="KW-1185">Reference proteome</keyword>
<keyword evidence="1" id="KW-0812">Transmembrane</keyword>
<proteinExistence type="predicted"/>
<evidence type="ECO:0000313" key="2">
    <source>
        <dbReference type="EMBL" id="MFD1372668.1"/>
    </source>
</evidence>
<accession>A0ABW4AQ50</accession>
<dbReference type="EMBL" id="JBHTMK010000059">
    <property type="protein sequence ID" value="MFD1372668.1"/>
    <property type="molecule type" value="Genomic_DNA"/>
</dbReference>
<dbReference type="Proteomes" id="UP001597183">
    <property type="component" value="Unassembled WGS sequence"/>
</dbReference>
<feature type="transmembrane region" description="Helical" evidence="1">
    <location>
        <begin position="6"/>
        <end position="26"/>
    </location>
</feature>
<evidence type="ECO:0000256" key="1">
    <source>
        <dbReference type="SAM" id="Phobius"/>
    </source>
</evidence>
<evidence type="ECO:0000313" key="3">
    <source>
        <dbReference type="Proteomes" id="UP001597183"/>
    </source>
</evidence>
<name>A0ABW4AQ50_9ACTN</name>
<comment type="caution">
    <text evidence="2">The sequence shown here is derived from an EMBL/GenBank/DDBJ whole genome shotgun (WGS) entry which is preliminary data.</text>
</comment>
<sequence>MDWAVIGAMVGFAALIVQGIVAFGMAGKEATTLKRSGQSVRRLREQALARRWTWDGAASEPTVPVGRMGQLSDVRQRGAARGRFRKREASVAVLAAVVPSGFESRLEIDHGTTVLTMVVTMEAPELTGDLCLDPQRGEAGYDISGSLAAMIGGDPLAALARVQNPAVDVVDGRASFLFTSLRGMDELDRVLAAADDFLSGLSAGRPSA</sequence>
<gene>
    <name evidence="2" type="ORF">ACFQ5G_45710</name>
</gene>
<keyword evidence="1" id="KW-1133">Transmembrane helix</keyword>
<reference evidence="3" key="1">
    <citation type="journal article" date="2019" name="Int. J. Syst. Evol. Microbiol.">
        <title>The Global Catalogue of Microorganisms (GCM) 10K type strain sequencing project: providing services to taxonomists for standard genome sequencing and annotation.</title>
        <authorList>
            <consortium name="The Broad Institute Genomics Platform"/>
            <consortium name="The Broad Institute Genome Sequencing Center for Infectious Disease"/>
            <person name="Wu L."/>
            <person name="Ma J."/>
        </authorList>
    </citation>
    <scope>NUCLEOTIDE SEQUENCE [LARGE SCALE GENOMIC DNA]</scope>
    <source>
        <strain evidence="3">CCM 7526</strain>
    </source>
</reference>
<organism evidence="2 3">
    <name type="scientific">Actinoplanes sichuanensis</name>
    <dbReference type="NCBI Taxonomy" id="512349"/>
    <lineage>
        <taxon>Bacteria</taxon>
        <taxon>Bacillati</taxon>
        <taxon>Actinomycetota</taxon>
        <taxon>Actinomycetes</taxon>
        <taxon>Micromonosporales</taxon>
        <taxon>Micromonosporaceae</taxon>
        <taxon>Actinoplanes</taxon>
    </lineage>
</organism>
<keyword evidence="1" id="KW-0472">Membrane</keyword>